<feature type="compositionally biased region" description="Acidic residues" evidence="5">
    <location>
        <begin position="171"/>
        <end position="207"/>
    </location>
</feature>
<dbReference type="PROSITE" id="PS50966">
    <property type="entry name" value="ZF_SWIM"/>
    <property type="match status" value="1"/>
</dbReference>
<accession>A0A444ZYY6</accession>
<feature type="compositionally biased region" description="Low complexity" evidence="5">
    <location>
        <begin position="666"/>
        <end position="680"/>
    </location>
</feature>
<feature type="domain" description="SWIM-type" evidence="7">
    <location>
        <begin position="470"/>
        <end position="502"/>
    </location>
</feature>
<keyword evidence="3" id="KW-0862">Zinc</keyword>
<evidence type="ECO:0000313" key="9">
    <source>
        <dbReference type="Proteomes" id="UP000289738"/>
    </source>
</evidence>
<keyword evidence="2 4" id="KW-0863">Zinc-finger</keyword>
<dbReference type="PANTHER" id="PTHR31973">
    <property type="entry name" value="POLYPROTEIN, PUTATIVE-RELATED"/>
    <property type="match status" value="1"/>
</dbReference>
<name>A0A444ZYY6_ARAHY</name>
<dbReference type="Pfam" id="PF04434">
    <property type="entry name" value="SWIM"/>
    <property type="match status" value="1"/>
</dbReference>
<gene>
    <name evidence="8" type="ORF">Ahy_B03g064129</name>
</gene>
<dbReference type="InterPro" id="IPR058594">
    <property type="entry name" value="PB1-like_dom_pln"/>
</dbReference>
<dbReference type="SMART" id="SM00575">
    <property type="entry name" value="ZnF_PMZ"/>
    <property type="match status" value="1"/>
</dbReference>
<feature type="compositionally biased region" description="Basic residues" evidence="5">
    <location>
        <begin position="550"/>
        <end position="561"/>
    </location>
</feature>
<feature type="region of interest" description="Disordered" evidence="5">
    <location>
        <begin position="118"/>
        <end position="140"/>
    </location>
</feature>
<feature type="compositionally biased region" description="Basic and acidic residues" evidence="5">
    <location>
        <begin position="208"/>
        <end position="226"/>
    </location>
</feature>
<feature type="compositionally biased region" description="Basic and acidic residues" evidence="5">
    <location>
        <begin position="128"/>
        <end position="138"/>
    </location>
</feature>
<protein>
    <recommendedName>
        <fullName evidence="10">SWIM-type domain-containing protein</fullName>
    </recommendedName>
</protein>
<dbReference type="Proteomes" id="UP000289738">
    <property type="component" value="Chromosome B03"/>
</dbReference>
<keyword evidence="1" id="KW-0479">Metal-binding</keyword>
<dbReference type="AlphaFoldDB" id="A0A444ZYY6"/>
<evidence type="ECO:0000256" key="4">
    <source>
        <dbReference type="PROSITE-ProRule" id="PRU00047"/>
    </source>
</evidence>
<dbReference type="Pfam" id="PF26130">
    <property type="entry name" value="PB1-like"/>
    <property type="match status" value="1"/>
</dbReference>
<evidence type="ECO:0000256" key="5">
    <source>
        <dbReference type="SAM" id="MobiDB-lite"/>
    </source>
</evidence>
<comment type="caution">
    <text evidence="8">The sequence shown here is derived from an EMBL/GenBank/DDBJ whole genome shotgun (WGS) entry which is preliminary data.</text>
</comment>
<dbReference type="PROSITE" id="PS50158">
    <property type="entry name" value="ZF_CCHC"/>
    <property type="match status" value="1"/>
</dbReference>
<dbReference type="GO" id="GO:0003676">
    <property type="term" value="F:nucleic acid binding"/>
    <property type="evidence" value="ECO:0007669"/>
    <property type="project" value="InterPro"/>
</dbReference>
<reference evidence="8 9" key="1">
    <citation type="submission" date="2019-01" db="EMBL/GenBank/DDBJ databases">
        <title>Sequencing of cultivated peanut Arachis hypogaea provides insights into genome evolution and oil improvement.</title>
        <authorList>
            <person name="Chen X."/>
        </authorList>
    </citation>
    <scope>NUCLEOTIDE SEQUENCE [LARGE SCALE GENOMIC DNA]</scope>
    <source>
        <strain evidence="9">cv. Fuhuasheng</strain>
        <tissue evidence="8">Leaves</tissue>
    </source>
</reference>
<proteinExistence type="predicted"/>
<dbReference type="InterPro" id="IPR001878">
    <property type="entry name" value="Znf_CCHC"/>
</dbReference>
<feature type="region of interest" description="Disordered" evidence="5">
    <location>
        <begin position="158"/>
        <end position="241"/>
    </location>
</feature>
<feature type="compositionally biased region" description="Basic and acidic residues" evidence="5">
    <location>
        <begin position="158"/>
        <end position="170"/>
    </location>
</feature>
<feature type="compositionally biased region" description="Acidic residues" evidence="5">
    <location>
        <begin position="230"/>
        <end position="241"/>
    </location>
</feature>
<evidence type="ECO:0000256" key="3">
    <source>
        <dbReference type="ARBA" id="ARBA00022833"/>
    </source>
</evidence>
<evidence type="ECO:0000259" key="6">
    <source>
        <dbReference type="PROSITE" id="PS50158"/>
    </source>
</evidence>
<evidence type="ECO:0000313" key="8">
    <source>
        <dbReference type="EMBL" id="RYR19366.1"/>
    </source>
</evidence>
<dbReference type="InterPro" id="IPR006564">
    <property type="entry name" value="Znf_PMZ"/>
</dbReference>
<dbReference type="PANTHER" id="PTHR31973:SF187">
    <property type="entry name" value="MUTATOR TRANSPOSASE MUDRA PROTEIN"/>
    <property type="match status" value="1"/>
</dbReference>
<evidence type="ECO:0000256" key="2">
    <source>
        <dbReference type="ARBA" id="ARBA00022771"/>
    </source>
</evidence>
<evidence type="ECO:0000259" key="7">
    <source>
        <dbReference type="PROSITE" id="PS50966"/>
    </source>
</evidence>
<evidence type="ECO:0000256" key="1">
    <source>
        <dbReference type="ARBA" id="ARBA00022723"/>
    </source>
</evidence>
<feature type="region of interest" description="Disordered" evidence="5">
    <location>
        <begin position="538"/>
        <end position="717"/>
    </location>
</feature>
<feature type="compositionally biased region" description="Basic and acidic residues" evidence="5">
    <location>
        <begin position="562"/>
        <end position="571"/>
    </location>
</feature>
<dbReference type="EMBL" id="SDMP01000013">
    <property type="protein sequence ID" value="RYR19366.1"/>
    <property type="molecule type" value="Genomic_DNA"/>
</dbReference>
<sequence>MGTFNLTVYHGGRFGYDNGTLEYIGGERTVIEDVDMDCWSLFEAYAEVGQFGYTKEQIAAFWYKDPSSEWLENDLKLFEGDRDAIEMCKIAGKRGHVDLYVVHKVEVDEAFPEVGFLDVGGPGEQVQEEERANDEEVHNQTQLVIYEGDGVQEVERANAEGVKEGDKLNSDEDSDDEDFIPSDGEVDSADDVDFTDSEEEYDDESGFDDVRDGTDGDRVEKGKGDAAGEFTDEEGFNSDEVDVDYEVGGGSEKEDSEDDDHNEAIRYPTHKDVKDMTRYKWEVRTVFASREEFKDTVTAYAVQTRRGLRYAKLDLVRMRAVCQEGCPFWLYAAKMSGEETWQLRSMNLKHTCGQAHRVGILHTGWLSKAFRKKVEGNPKVKIKDLVNKAQRKWNLTVTTSMAARSRQAALDEIQGAYRKQYKRIADYCSELLCANPGSSVTLKVQRSDGEWRPYWSAAQTYEVVNGLSKFAVDLSAHECSCRKWQLSGIPCTHAISCINYKGLDIDGFVDDCYKKPAYVKCYDSVIYPLNGPDLWEETNFDDVMPPPYRKPSHRPIKKRKRGPDEPPDSSHSHLSRRGQIQRCSNCGESGHKRGGCKKPSLDAQQPRQAASKRSRGGRKPSSIRPKTRSKASSQPDMPSASGGLRRSTRSRAAFQPQPATPSFQPNSTHSRSKPTSSSTRPNRKPTTSLTQEPPVPKEKGATSSSQPARPVSFSHRIPLHVSPKRLRLMAKLPPKLWRKL</sequence>
<evidence type="ECO:0008006" key="10">
    <source>
        <dbReference type="Google" id="ProtNLM"/>
    </source>
</evidence>
<feature type="domain" description="CCHC-type" evidence="6">
    <location>
        <begin position="582"/>
        <end position="598"/>
    </location>
</feature>
<keyword evidence="9" id="KW-1185">Reference proteome</keyword>
<organism evidence="8 9">
    <name type="scientific">Arachis hypogaea</name>
    <name type="common">Peanut</name>
    <dbReference type="NCBI Taxonomy" id="3818"/>
    <lineage>
        <taxon>Eukaryota</taxon>
        <taxon>Viridiplantae</taxon>
        <taxon>Streptophyta</taxon>
        <taxon>Embryophyta</taxon>
        <taxon>Tracheophyta</taxon>
        <taxon>Spermatophyta</taxon>
        <taxon>Magnoliopsida</taxon>
        <taxon>eudicotyledons</taxon>
        <taxon>Gunneridae</taxon>
        <taxon>Pentapetalae</taxon>
        <taxon>rosids</taxon>
        <taxon>fabids</taxon>
        <taxon>Fabales</taxon>
        <taxon>Fabaceae</taxon>
        <taxon>Papilionoideae</taxon>
        <taxon>50 kb inversion clade</taxon>
        <taxon>dalbergioids sensu lato</taxon>
        <taxon>Dalbergieae</taxon>
        <taxon>Pterocarpus clade</taxon>
        <taxon>Arachis</taxon>
    </lineage>
</organism>
<dbReference type="InterPro" id="IPR007527">
    <property type="entry name" value="Znf_SWIM"/>
</dbReference>
<dbReference type="GO" id="GO:0008270">
    <property type="term" value="F:zinc ion binding"/>
    <property type="evidence" value="ECO:0007669"/>
    <property type="project" value="UniProtKB-KW"/>
</dbReference>